<dbReference type="PROSITE" id="PS50067">
    <property type="entry name" value="KINESIN_MOTOR_2"/>
    <property type="match status" value="1"/>
</dbReference>
<dbReference type="GO" id="GO:0007018">
    <property type="term" value="P:microtubule-based movement"/>
    <property type="evidence" value="ECO:0007669"/>
    <property type="project" value="InterPro"/>
</dbReference>
<dbReference type="Pfam" id="PF23735">
    <property type="entry name" value="KIF9"/>
    <property type="match status" value="1"/>
</dbReference>
<feature type="region of interest" description="Disordered" evidence="6">
    <location>
        <begin position="573"/>
        <end position="621"/>
    </location>
</feature>
<dbReference type="Gene3D" id="3.40.850.10">
    <property type="entry name" value="Kinesin motor domain"/>
    <property type="match status" value="1"/>
</dbReference>
<dbReference type="Proteomes" id="UP001472866">
    <property type="component" value="Chromosome 05"/>
</dbReference>
<dbReference type="GO" id="GO:0008017">
    <property type="term" value="F:microtubule binding"/>
    <property type="evidence" value="ECO:0007669"/>
    <property type="project" value="InterPro"/>
</dbReference>
<dbReference type="PANTHER" id="PTHR47968">
    <property type="entry name" value="CENTROMERE PROTEIN E"/>
    <property type="match status" value="1"/>
</dbReference>
<feature type="compositionally biased region" description="Low complexity" evidence="6">
    <location>
        <begin position="584"/>
        <end position="600"/>
    </location>
</feature>
<feature type="compositionally biased region" description="Basic and acidic residues" evidence="6">
    <location>
        <begin position="50"/>
        <end position="62"/>
    </location>
</feature>
<dbReference type="InterPro" id="IPR001752">
    <property type="entry name" value="Kinesin_motor_dom"/>
</dbReference>
<evidence type="ECO:0000313" key="9">
    <source>
        <dbReference type="Proteomes" id="UP001472866"/>
    </source>
</evidence>
<accession>A0AAX4P833</accession>
<evidence type="ECO:0000259" key="7">
    <source>
        <dbReference type="PROSITE" id="PS50067"/>
    </source>
</evidence>
<dbReference type="InterPro" id="IPR027640">
    <property type="entry name" value="Kinesin-like_fam"/>
</dbReference>
<keyword evidence="5" id="KW-0493">Microtubule</keyword>
<dbReference type="AlphaFoldDB" id="A0AAX4P833"/>
<dbReference type="SMART" id="SM00129">
    <property type="entry name" value="KISc"/>
    <property type="match status" value="1"/>
</dbReference>
<dbReference type="InterPro" id="IPR027417">
    <property type="entry name" value="P-loop_NTPase"/>
</dbReference>
<keyword evidence="1 4" id="KW-0547">Nucleotide-binding</keyword>
<sequence length="857" mass="94771">MSKSSSKSTVRIYIEATGLESGSGRRRRLRGDDDVEGEARRGAVTGRRGTQRETHTHTHTQIEAKMSGRPSTSGGKKGGSSKNIAVYLRCRPVPRPSDNFTYDLQDGSTSVNIPHELKAGLINNKKEKYDFKFNGIFGPEAKQDEVFDGVAKKVVLGALEGVNGTIFAYGQTGSGKTFTITGGAERYVDRGIIPRSISLIYQELQKRTDQQVSVSISYLEIYQGRGYDLLDPEREVKQIEDLPKVGLWEDGEGKFVPRNLSNHHASSEEDALNLLFLGDTNRTISETPMNLTSSRSHCIFIVNIEVRTPGEDTVRRSKLNLVDLAGSERVAKTNIDGTILAEAQYINGSLHFLEQVIVALQEKASGIQRHHIPYRNSMMTAILKDSLGGNCCTAMVATVNMSEAQLGECISTCRFAQRVAMISNVVMVNEELDPKLMIKRLKQEIRDLKEEIGILKGGGAGAEEEQEVREGSQMFNHIKQQIQQYIGDASASAKLNVGGSMSYIRTAFQIFKGFVGNPKFSGGPVGVGGSEAPKAQDAKALEEQCKKYKLQIQQRDNEISILVSMMKKRSDVEGVQALPQPKLRSSAEPALRSPAASPARQRLKSPGGGKENLAQASGGGAEDMDVLANTNLLADRNKAFELFRKSYRKSEAIEENKILLKEKFQEAKSLGRVVSECKQSISGYKASIEKRRMERAVQEMTDGGGEGQDQDPEEDLLKSKIEREKARYKEGFGKLRGLKREIEHIQKILENSRNKLQSDFEHWLAVMVRQQQGLIRSPVGKQQQERAAVRQAWGDTSNSTKKGKLATGSSNIAKSLNFDFEVDPVVLQKAKPLLTGNAEADRDIIKFYQARHKLVNS</sequence>
<evidence type="ECO:0000256" key="1">
    <source>
        <dbReference type="ARBA" id="ARBA00022741"/>
    </source>
</evidence>
<dbReference type="PRINTS" id="PR00380">
    <property type="entry name" value="KINESINHEAVY"/>
</dbReference>
<evidence type="ECO:0000256" key="4">
    <source>
        <dbReference type="PROSITE-ProRule" id="PRU00283"/>
    </source>
</evidence>
<keyword evidence="2 4" id="KW-0067">ATP-binding</keyword>
<keyword evidence="9" id="KW-1185">Reference proteome</keyword>
<dbReference type="PANTHER" id="PTHR47968:SF67">
    <property type="entry name" value="KINESIN MOTOR DOMAIN-CONTAINING PROTEIN"/>
    <property type="match status" value="1"/>
</dbReference>
<reference evidence="8 9" key="1">
    <citation type="submission" date="2024-03" db="EMBL/GenBank/DDBJ databases">
        <title>Complete genome sequence of the green alga Chloropicon roscoffensis RCC1871.</title>
        <authorList>
            <person name="Lemieux C."/>
            <person name="Pombert J.-F."/>
            <person name="Otis C."/>
            <person name="Turmel M."/>
        </authorList>
    </citation>
    <scope>NUCLEOTIDE SEQUENCE [LARGE SCALE GENOMIC DNA]</scope>
    <source>
        <strain evidence="8 9">RCC1871</strain>
    </source>
</reference>
<proteinExistence type="inferred from homology"/>
<protein>
    <recommendedName>
        <fullName evidence="5">Kinesin-like protein</fullName>
    </recommendedName>
</protein>
<dbReference type="InterPro" id="IPR056524">
    <property type="entry name" value="KIF6/9_C"/>
</dbReference>
<dbReference type="SUPFAM" id="SSF52540">
    <property type="entry name" value="P-loop containing nucleoside triphosphate hydrolases"/>
    <property type="match status" value="1"/>
</dbReference>
<dbReference type="InterPro" id="IPR036961">
    <property type="entry name" value="Kinesin_motor_dom_sf"/>
</dbReference>
<feature type="binding site" evidence="4">
    <location>
        <begin position="170"/>
        <end position="177"/>
    </location>
    <ligand>
        <name>ATP</name>
        <dbReference type="ChEBI" id="CHEBI:30616"/>
    </ligand>
</feature>
<feature type="region of interest" description="Disordered" evidence="6">
    <location>
        <begin position="777"/>
        <end position="806"/>
    </location>
</feature>
<evidence type="ECO:0000256" key="2">
    <source>
        <dbReference type="ARBA" id="ARBA00022840"/>
    </source>
</evidence>
<evidence type="ECO:0000256" key="3">
    <source>
        <dbReference type="ARBA" id="ARBA00023175"/>
    </source>
</evidence>
<comment type="similarity">
    <text evidence="4 5">Belongs to the TRAFAC class myosin-kinesin ATPase superfamily. Kinesin family.</text>
</comment>
<name>A0AAX4P833_9CHLO</name>
<dbReference type="PROSITE" id="PS00411">
    <property type="entry name" value="KINESIN_MOTOR_1"/>
    <property type="match status" value="1"/>
</dbReference>
<dbReference type="GO" id="GO:0003777">
    <property type="term" value="F:microtubule motor activity"/>
    <property type="evidence" value="ECO:0007669"/>
    <property type="project" value="InterPro"/>
</dbReference>
<gene>
    <name evidence="8" type="ORF">HKI87_05g36490</name>
</gene>
<dbReference type="GO" id="GO:0005874">
    <property type="term" value="C:microtubule"/>
    <property type="evidence" value="ECO:0007669"/>
    <property type="project" value="UniProtKB-KW"/>
</dbReference>
<feature type="region of interest" description="Disordered" evidence="6">
    <location>
        <begin position="1"/>
        <end position="81"/>
    </location>
</feature>
<dbReference type="GO" id="GO:0005524">
    <property type="term" value="F:ATP binding"/>
    <property type="evidence" value="ECO:0007669"/>
    <property type="project" value="UniProtKB-UniRule"/>
</dbReference>
<dbReference type="EMBL" id="CP151505">
    <property type="protein sequence ID" value="WZN62113.1"/>
    <property type="molecule type" value="Genomic_DNA"/>
</dbReference>
<evidence type="ECO:0000313" key="8">
    <source>
        <dbReference type="EMBL" id="WZN62113.1"/>
    </source>
</evidence>
<evidence type="ECO:0000256" key="5">
    <source>
        <dbReference type="RuleBase" id="RU000394"/>
    </source>
</evidence>
<feature type="domain" description="Kinesin motor" evidence="7">
    <location>
        <begin position="83"/>
        <end position="422"/>
    </location>
</feature>
<dbReference type="Pfam" id="PF00225">
    <property type="entry name" value="Kinesin"/>
    <property type="match status" value="1"/>
</dbReference>
<evidence type="ECO:0000256" key="6">
    <source>
        <dbReference type="SAM" id="MobiDB-lite"/>
    </source>
</evidence>
<dbReference type="InterPro" id="IPR019821">
    <property type="entry name" value="Kinesin_motor_CS"/>
</dbReference>
<organism evidence="8 9">
    <name type="scientific">Chloropicon roscoffensis</name>
    <dbReference type="NCBI Taxonomy" id="1461544"/>
    <lineage>
        <taxon>Eukaryota</taxon>
        <taxon>Viridiplantae</taxon>
        <taxon>Chlorophyta</taxon>
        <taxon>Chloropicophyceae</taxon>
        <taxon>Chloropicales</taxon>
        <taxon>Chloropicaceae</taxon>
        <taxon>Chloropicon</taxon>
    </lineage>
</organism>
<keyword evidence="3 4" id="KW-0505">Motor protein</keyword>